<feature type="region of interest" description="Disordered" evidence="1">
    <location>
        <begin position="77"/>
        <end position="111"/>
    </location>
</feature>
<gene>
    <name evidence="2" type="ORF">TRSC58_01219</name>
</gene>
<dbReference type="OrthoDB" id="5593012at2759"/>
<comment type="caution">
    <text evidence="2">The sequence shown here is derived from an EMBL/GenBank/DDBJ whole genome shotgun (WGS) entry which is preliminary data.</text>
</comment>
<dbReference type="AlphaFoldDB" id="A0A061J9M2"/>
<feature type="region of interest" description="Disordered" evidence="1">
    <location>
        <begin position="1"/>
        <end position="29"/>
    </location>
</feature>
<protein>
    <submittedName>
        <fullName evidence="2">Dynein heavy chain</fullName>
    </submittedName>
</protein>
<dbReference type="EMBL" id="AUPL01001219">
    <property type="protein sequence ID" value="ESL11040.1"/>
    <property type="molecule type" value="Genomic_DNA"/>
</dbReference>
<organism evidence="2 3">
    <name type="scientific">Trypanosoma rangeli SC58</name>
    <dbReference type="NCBI Taxonomy" id="429131"/>
    <lineage>
        <taxon>Eukaryota</taxon>
        <taxon>Discoba</taxon>
        <taxon>Euglenozoa</taxon>
        <taxon>Kinetoplastea</taxon>
        <taxon>Metakinetoplastina</taxon>
        <taxon>Trypanosomatida</taxon>
        <taxon>Trypanosomatidae</taxon>
        <taxon>Trypanosoma</taxon>
        <taxon>Herpetosoma</taxon>
    </lineage>
</organism>
<dbReference type="VEuPathDB" id="TriTrypDB:TRSC58_01219"/>
<sequence length="567" mass="64235">MNIGPGSSRAARYQPTPQVQKKELVHRNPNHVAKDVYDAQCGENPLLGRLYSDGVSSGGRLGVPNRLAQEVPWSPALVHGRTQGEASVTLRSGPGTPREETPSSRSLSPRHRTLQLYQQPNYQDQELRRIFAASHAENKAAAFSLKQAPSTSIRPKPPATTIMQRQNEGEKTDGGESRLTRMRGGTIPRFTKVRSNAPNEFTYLVMRPRGIRDPYNPYELQVVSHKDIDPTHYYTLSAAGVTKFTGHEAEFIELHTWERDCRIFNQLSQLEVFRDYKKWKSFLLWRGLVRNRAISNCKTFLTRNLFHVHPHLSAALRTVWRMCLDCLNNNRMHLAATETRTLEAFCAAAAAHLNFQRNRLEKMLKGIRDTVERACKAAMLAAQMERESVSALHAEDDKKKKKLIDVRELGTQQKPTYIEMSHKKAVCQRLTAFIRLCDYIIIHCLTNLAARAVEDVYHDFCYPKSASTTETLKRCASQSVTKSRRQDAHIKAEAQKPPTHFDGPILSLSILYNDSDETIGITPTLPHILECVEDIVKDYIKNLERGPTIGVNGHIQGVYGVCCRRYP</sequence>
<feature type="compositionally biased region" description="Basic and acidic residues" evidence="1">
    <location>
        <begin position="20"/>
        <end position="29"/>
    </location>
</feature>
<name>A0A061J9M2_TRYRA</name>
<reference evidence="2 3" key="1">
    <citation type="submission" date="2013-07" db="EMBL/GenBank/DDBJ databases">
        <authorList>
            <person name="Stoco P.H."/>
            <person name="Wagner G."/>
            <person name="Gerber A."/>
            <person name="Zaha A."/>
            <person name="Thompson C."/>
            <person name="Bartholomeu D.C."/>
            <person name="Luckemeyer D.D."/>
            <person name="Bahia D."/>
            <person name="Loreto E."/>
            <person name="Prestes E.B."/>
            <person name="Lima F.M."/>
            <person name="Rodrigues-Luiz G."/>
            <person name="Vallejo G.A."/>
            <person name="Filho J.F."/>
            <person name="Monteiro K.M."/>
            <person name="Tyler K.M."/>
            <person name="de Almeida L.G."/>
            <person name="Ortiz M.F."/>
            <person name="Siervo M.A."/>
            <person name="de Moraes M.H."/>
            <person name="Cunha O.L."/>
            <person name="Mendonca-Neto R."/>
            <person name="Silva R."/>
            <person name="Teixeira S.M."/>
            <person name="Murta S.M."/>
            <person name="Sincero T.C."/>
            <person name="Mendes T.A."/>
            <person name="Urmenyi T.P."/>
            <person name="Silva V.G."/>
            <person name="da Rocha W.D."/>
            <person name="Andersson B."/>
            <person name="Romanha A.J."/>
            <person name="Steindel M."/>
            <person name="de Vasconcelos A.T."/>
            <person name="Grisard E.C."/>
        </authorList>
    </citation>
    <scope>NUCLEOTIDE SEQUENCE [LARGE SCALE GENOMIC DNA]</scope>
    <source>
        <strain evidence="2 3">SC58</strain>
    </source>
</reference>
<evidence type="ECO:0000313" key="2">
    <source>
        <dbReference type="EMBL" id="ESL11040.1"/>
    </source>
</evidence>
<accession>A0A061J9M2</accession>
<evidence type="ECO:0000313" key="3">
    <source>
        <dbReference type="Proteomes" id="UP000031737"/>
    </source>
</evidence>
<proteinExistence type="predicted"/>
<keyword evidence="3" id="KW-1185">Reference proteome</keyword>
<evidence type="ECO:0000256" key="1">
    <source>
        <dbReference type="SAM" id="MobiDB-lite"/>
    </source>
</evidence>
<dbReference type="Proteomes" id="UP000031737">
    <property type="component" value="Unassembled WGS sequence"/>
</dbReference>